<gene>
    <name evidence="1" type="ORF">N7530_006249</name>
</gene>
<dbReference type="AlphaFoldDB" id="A0A9W9WRZ2"/>
<accession>A0A9W9WRZ2</accession>
<dbReference type="EMBL" id="JAPWDO010000004">
    <property type="protein sequence ID" value="KAJ5472248.1"/>
    <property type="molecule type" value="Genomic_DNA"/>
</dbReference>
<keyword evidence="2" id="KW-1185">Reference proteome</keyword>
<dbReference type="Proteomes" id="UP001147760">
    <property type="component" value="Unassembled WGS sequence"/>
</dbReference>
<protein>
    <submittedName>
        <fullName evidence="1">Uncharacterized protein</fullName>
    </submittedName>
</protein>
<comment type="caution">
    <text evidence="1">The sequence shown here is derived from an EMBL/GenBank/DDBJ whole genome shotgun (WGS) entry which is preliminary data.</text>
</comment>
<name>A0A9W9WRZ2_9EURO</name>
<sequence>MPLHIRDVDTPDSPPWGSLPLDVYLLSEWETPHPDPTHSSETPSERRSRLIRQFIQLGTPGREPYNCRSPPQPTDAEIAEILRPARPEALRPYAEFSGSLEEGLWLRLSYDEKKKEQHRAVWAENIDSDFVGPDGIVLDDKEIFAGADLARALEIFPERVTNEDSDIYLERRDTALRELRELLADSDVEDEGDWERDVGLYGVYHSYCVVTHLFIEDEQALDGGGLLHVFLDDCGNMVRQWRTENDGGDDNYDGAWKSGILKEAFSYGRGEVGAAYRPGGVRGPPYAL</sequence>
<evidence type="ECO:0000313" key="2">
    <source>
        <dbReference type="Proteomes" id="UP001147760"/>
    </source>
</evidence>
<reference evidence="1" key="1">
    <citation type="submission" date="2022-12" db="EMBL/GenBank/DDBJ databases">
        <authorList>
            <person name="Petersen C."/>
        </authorList>
    </citation>
    <scope>NUCLEOTIDE SEQUENCE</scope>
    <source>
        <strain evidence="1">IBT 17660</strain>
    </source>
</reference>
<organism evidence="1 2">
    <name type="scientific">Penicillium desertorum</name>
    <dbReference type="NCBI Taxonomy" id="1303715"/>
    <lineage>
        <taxon>Eukaryota</taxon>
        <taxon>Fungi</taxon>
        <taxon>Dikarya</taxon>
        <taxon>Ascomycota</taxon>
        <taxon>Pezizomycotina</taxon>
        <taxon>Eurotiomycetes</taxon>
        <taxon>Eurotiomycetidae</taxon>
        <taxon>Eurotiales</taxon>
        <taxon>Aspergillaceae</taxon>
        <taxon>Penicillium</taxon>
    </lineage>
</organism>
<dbReference type="OrthoDB" id="4364812at2759"/>
<proteinExistence type="predicted"/>
<reference evidence="1" key="2">
    <citation type="journal article" date="2023" name="IMA Fungus">
        <title>Comparative genomic study of the Penicillium genus elucidates a diverse pangenome and 15 lateral gene transfer events.</title>
        <authorList>
            <person name="Petersen C."/>
            <person name="Sorensen T."/>
            <person name="Nielsen M.R."/>
            <person name="Sondergaard T.E."/>
            <person name="Sorensen J.L."/>
            <person name="Fitzpatrick D.A."/>
            <person name="Frisvad J.C."/>
            <person name="Nielsen K.L."/>
        </authorList>
    </citation>
    <scope>NUCLEOTIDE SEQUENCE</scope>
    <source>
        <strain evidence="1">IBT 17660</strain>
    </source>
</reference>
<evidence type="ECO:0000313" key="1">
    <source>
        <dbReference type="EMBL" id="KAJ5472248.1"/>
    </source>
</evidence>